<dbReference type="EMBL" id="CAADFM010000041">
    <property type="protein sequence ID" value="VFK10652.1"/>
    <property type="molecule type" value="Genomic_DNA"/>
</dbReference>
<keyword evidence="1" id="KW-0732">Signal</keyword>
<feature type="signal peptide" evidence="1">
    <location>
        <begin position="1"/>
        <end position="16"/>
    </location>
</feature>
<evidence type="ECO:0000256" key="1">
    <source>
        <dbReference type="SAM" id="SignalP"/>
    </source>
</evidence>
<gene>
    <name evidence="2" type="ORF">BECKLPF1236A_GA0070988_1004120</name>
    <name evidence="3" type="ORF">BECKLPF1236C_GA0070990_1003822</name>
</gene>
<feature type="chain" id="PRO_5036354171" evidence="1">
    <location>
        <begin position="17"/>
        <end position="41"/>
    </location>
</feature>
<name>A0A450W0X6_9GAMM</name>
<evidence type="ECO:0000313" key="3">
    <source>
        <dbReference type="EMBL" id="VFK26755.1"/>
    </source>
</evidence>
<accession>A0A450W0X6</accession>
<dbReference type="AlphaFoldDB" id="A0A450W0X6"/>
<dbReference type="EMBL" id="CAADFP010000038">
    <property type="protein sequence ID" value="VFK26755.1"/>
    <property type="molecule type" value="Genomic_DNA"/>
</dbReference>
<protein>
    <submittedName>
        <fullName evidence="2">Uncharacterized protein</fullName>
    </submittedName>
</protein>
<organism evidence="2">
    <name type="scientific">Candidatus Kentrum sp. LPFa</name>
    <dbReference type="NCBI Taxonomy" id="2126335"/>
    <lineage>
        <taxon>Bacteria</taxon>
        <taxon>Pseudomonadati</taxon>
        <taxon>Pseudomonadota</taxon>
        <taxon>Gammaproteobacteria</taxon>
        <taxon>Candidatus Kentrum</taxon>
    </lineage>
</organism>
<evidence type="ECO:0000313" key="2">
    <source>
        <dbReference type="EMBL" id="VFK10652.1"/>
    </source>
</evidence>
<sequence>MKRIALLLLLSIVNHAAISMEDSERIAANRQVTRELFAALK</sequence>
<reference evidence="2" key="1">
    <citation type="submission" date="2019-02" db="EMBL/GenBank/DDBJ databases">
        <authorList>
            <person name="Gruber-Vodicka R. H."/>
            <person name="Seah K. B. B."/>
        </authorList>
    </citation>
    <scope>NUCLEOTIDE SEQUENCE</scope>
    <source>
        <strain evidence="2">BECK_S312</strain>
        <strain evidence="3">BECK_S426</strain>
    </source>
</reference>
<proteinExistence type="predicted"/>